<comment type="caution">
    <text evidence="1">The sequence shown here is derived from an EMBL/GenBank/DDBJ whole genome shotgun (WGS) entry which is preliminary data.</text>
</comment>
<dbReference type="AlphaFoldDB" id="A0A8H3L0N8"/>
<protein>
    <submittedName>
        <fullName evidence="1">Kinase-like domain-containing protein</fullName>
    </submittedName>
</protein>
<reference evidence="1" key="1">
    <citation type="submission" date="2019-10" db="EMBL/GenBank/DDBJ databases">
        <title>Conservation and host-specific expression of non-tandemly repeated heterogenous ribosome RNA gene in arbuscular mycorrhizal fungi.</title>
        <authorList>
            <person name="Maeda T."/>
            <person name="Kobayashi Y."/>
            <person name="Nakagawa T."/>
            <person name="Ezawa T."/>
            <person name="Yamaguchi K."/>
            <person name="Bino T."/>
            <person name="Nishimoto Y."/>
            <person name="Shigenobu S."/>
            <person name="Kawaguchi M."/>
        </authorList>
    </citation>
    <scope>NUCLEOTIDE SEQUENCE</scope>
    <source>
        <strain evidence="1">HR1</strain>
    </source>
</reference>
<name>A0A8H3L0N8_9GLOM</name>
<dbReference type="GO" id="GO:0016301">
    <property type="term" value="F:kinase activity"/>
    <property type="evidence" value="ECO:0007669"/>
    <property type="project" value="UniProtKB-KW"/>
</dbReference>
<dbReference type="InterPro" id="IPR011009">
    <property type="entry name" value="Kinase-like_dom_sf"/>
</dbReference>
<keyword evidence="1" id="KW-0808">Transferase</keyword>
<organism evidence="1 2">
    <name type="scientific">Rhizophagus clarus</name>
    <dbReference type="NCBI Taxonomy" id="94130"/>
    <lineage>
        <taxon>Eukaryota</taxon>
        <taxon>Fungi</taxon>
        <taxon>Fungi incertae sedis</taxon>
        <taxon>Mucoromycota</taxon>
        <taxon>Glomeromycotina</taxon>
        <taxon>Glomeromycetes</taxon>
        <taxon>Glomerales</taxon>
        <taxon>Glomeraceae</taxon>
        <taxon>Rhizophagus</taxon>
    </lineage>
</organism>
<dbReference type="EMBL" id="BLAL01000044">
    <property type="protein sequence ID" value="GES79583.1"/>
    <property type="molecule type" value="Genomic_DNA"/>
</dbReference>
<gene>
    <name evidence="1" type="ORF">RCL2_000688200</name>
</gene>
<evidence type="ECO:0000313" key="1">
    <source>
        <dbReference type="EMBL" id="GES79583.1"/>
    </source>
</evidence>
<keyword evidence="1" id="KW-0418">Kinase</keyword>
<dbReference type="Gene3D" id="1.10.510.10">
    <property type="entry name" value="Transferase(Phosphotransferase) domain 1"/>
    <property type="match status" value="1"/>
</dbReference>
<evidence type="ECO:0000313" key="2">
    <source>
        <dbReference type="Proteomes" id="UP000615446"/>
    </source>
</evidence>
<sequence length="71" mass="8064">MPYIAPEQLEKQPFADCAHVEVLALNIYNGIRPEINDKIAPKCYIDLMKKCWDSNSDNSPNSIELFHNSLG</sequence>
<dbReference type="OrthoDB" id="2425871at2759"/>
<dbReference type="Proteomes" id="UP000615446">
    <property type="component" value="Unassembled WGS sequence"/>
</dbReference>
<dbReference type="SUPFAM" id="SSF56112">
    <property type="entry name" value="Protein kinase-like (PK-like)"/>
    <property type="match status" value="1"/>
</dbReference>
<proteinExistence type="predicted"/>
<accession>A0A8H3L0N8</accession>